<keyword evidence="2" id="KW-0677">Repeat</keyword>
<accession>A0A934WX77</accession>
<name>A0A934WX77_9BACT</name>
<dbReference type="PANTHER" id="PTHR23416">
    <property type="entry name" value="SIALIC ACID SYNTHASE-RELATED"/>
    <property type="match status" value="1"/>
</dbReference>
<keyword evidence="5" id="KW-1185">Reference proteome</keyword>
<evidence type="ECO:0000313" key="5">
    <source>
        <dbReference type="Proteomes" id="UP000611723"/>
    </source>
</evidence>
<keyword evidence="1" id="KW-0808">Transferase</keyword>
<dbReference type="GO" id="GO:0016746">
    <property type="term" value="F:acyltransferase activity"/>
    <property type="evidence" value="ECO:0007669"/>
    <property type="project" value="UniProtKB-KW"/>
</dbReference>
<dbReference type="Pfam" id="PF00132">
    <property type="entry name" value="Hexapep"/>
    <property type="match status" value="1"/>
</dbReference>
<dbReference type="SUPFAM" id="SSF51161">
    <property type="entry name" value="Trimeric LpxA-like enzymes"/>
    <property type="match status" value="1"/>
</dbReference>
<dbReference type="InterPro" id="IPR011004">
    <property type="entry name" value="Trimer_LpxA-like_sf"/>
</dbReference>
<proteinExistence type="predicted"/>
<organism evidence="4 5">
    <name type="scientific">Marivirga aurantiaca</name>
    <dbReference type="NCBI Taxonomy" id="2802615"/>
    <lineage>
        <taxon>Bacteria</taxon>
        <taxon>Pseudomonadati</taxon>
        <taxon>Bacteroidota</taxon>
        <taxon>Cytophagia</taxon>
        <taxon>Cytophagales</taxon>
        <taxon>Marivirgaceae</taxon>
        <taxon>Marivirga</taxon>
    </lineage>
</organism>
<keyword evidence="3" id="KW-0012">Acyltransferase</keyword>
<dbReference type="Gene3D" id="2.160.10.10">
    <property type="entry name" value="Hexapeptide repeat proteins"/>
    <property type="match status" value="1"/>
</dbReference>
<evidence type="ECO:0000256" key="2">
    <source>
        <dbReference type="ARBA" id="ARBA00022737"/>
    </source>
</evidence>
<dbReference type="EMBL" id="JAEQBW010000002">
    <property type="protein sequence ID" value="MBK6264525.1"/>
    <property type="molecule type" value="Genomic_DNA"/>
</dbReference>
<evidence type="ECO:0000256" key="1">
    <source>
        <dbReference type="ARBA" id="ARBA00022679"/>
    </source>
</evidence>
<dbReference type="InterPro" id="IPR018357">
    <property type="entry name" value="Hexapep_transf_CS"/>
</dbReference>
<protein>
    <submittedName>
        <fullName evidence="4">CatB-related O-acetyltransferase</fullName>
    </submittedName>
</protein>
<comment type="caution">
    <text evidence="4">The sequence shown here is derived from an EMBL/GenBank/DDBJ whole genome shotgun (WGS) entry which is preliminary data.</text>
</comment>
<dbReference type="InterPro" id="IPR051159">
    <property type="entry name" value="Hexapeptide_acetyltransf"/>
</dbReference>
<sequence>MFLNGDRKKLQIVKEVKIGNDVWIGAGASILKGVTIGNGVIIAAGAVVKEDVPSYQIYGGVPAKFIGKRYTDDIIDKLESISWWDWPIKRIQKNYILFQKSAIDISDLNSIK</sequence>
<reference evidence="4" key="1">
    <citation type="submission" date="2021-01" db="EMBL/GenBank/DDBJ databases">
        <title>Marivirga aurantiaca sp. nov., isolated from intertidal surface sediments.</title>
        <authorList>
            <person name="Zhang M."/>
        </authorList>
    </citation>
    <scope>NUCLEOTIDE SEQUENCE</scope>
    <source>
        <strain evidence="4">S37H4</strain>
    </source>
</reference>
<dbReference type="CDD" id="cd03349">
    <property type="entry name" value="LbH_XAT"/>
    <property type="match status" value="1"/>
</dbReference>
<dbReference type="Proteomes" id="UP000611723">
    <property type="component" value="Unassembled WGS sequence"/>
</dbReference>
<dbReference type="AlphaFoldDB" id="A0A934WX77"/>
<dbReference type="InterPro" id="IPR001451">
    <property type="entry name" value="Hexapep"/>
</dbReference>
<evidence type="ECO:0000256" key="3">
    <source>
        <dbReference type="ARBA" id="ARBA00023315"/>
    </source>
</evidence>
<gene>
    <name evidence="4" type="ORF">JKA74_05700</name>
</gene>
<evidence type="ECO:0000313" key="4">
    <source>
        <dbReference type="EMBL" id="MBK6264525.1"/>
    </source>
</evidence>
<dbReference type="PROSITE" id="PS00101">
    <property type="entry name" value="HEXAPEP_TRANSFERASES"/>
    <property type="match status" value="1"/>
</dbReference>